<dbReference type="InterPro" id="IPR033479">
    <property type="entry name" value="dCache_1"/>
</dbReference>
<dbReference type="CDD" id="cd12915">
    <property type="entry name" value="PDC2_DGC_like"/>
    <property type="match status" value="1"/>
</dbReference>
<dbReference type="PANTHER" id="PTHR41523:SF7">
    <property type="entry name" value="HISTIDINE KINASE"/>
    <property type="match status" value="1"/>
</dbReference>
<gene>
    <name evidence="14" type="ORF">ACFSM5_10885</name>
</gene>
<dbReference type="Pfam" id="PF07536">
    <property type="entry name" value="HWE_HK"/>
    <property type="match status" value="1"/>
</dbReference>
<name>A0ABW5DSL4_9PROT</name>
<evidence type="ECO:0000256" key="8">
    <source>
        <dbReference type="ARBA" id="ARBA00022741"/>
    </source>
</evidence>
<dbReference type="GO" id="GO:0004673">
    <property type="term" value="F:protein histidine kinase activity"/>
    <property type="evidence" value="ECO:0007669"/>
    <property type="project" value="UniProtKB-EC"/>
</dbReference>
<dbReference type="CDD" id="cd06225">
    <property type="entry name" value="HAMP"/>
    <property type="match status" value="1"/>
</dbReference>
<evidence type="ECO:0000256" key="2">
    <source>
        <dbReference type="ARBA" id="ARBA00004651"/>
    </source>
</evidence>
<keyword evidence="4" id="KW-1003">Cell membrane</keyword>
<dbReference type="PANTHER" id="PTHR41523">
    <property type="entry name" value="TWO-COMPONENT SYSTEM SENSOR PROTEIN"/>
    <property type="match status" value="1"/>
</dbReference>
<evidence type="ECO:0000313" key="14">
    <source>
        <dbReference type="EMBL" id="MFD2263394.1"/>
    </source>
</evidence>
<dbReference type="Pfam" id="PF00672">
    <property type="entry name" value="HAMP"/>
    <property type="match status" value="1"/>
</dbReference>
<reference evidence="15" key="1">
    <citation type="journal article" date="2019" name="Int. J. Syst. Evol. Microbiol.">
        <title>The Global Catalogue of Microorganisms (GCM) 10K type strain sequencing project: providing services to taxonomists for standard genome sequencing and annotation.</title>
        <authorList>
            <consortium name="The Broad Institute Genomics Platform"/>
            <consortium name="The Broad Institute Genome Sequencing Center for Infectious Disease"/>
            <person name="Wu L."/>
            <person name="Ma J."/>
        </authorList>
    </citation>
    <scope>NUCLEOTIDE SEQUENCE [LARGE SCALE GENOMIC DNA]</scope>
    <source>
        <strain evidence="15">CGMCC 1.19062</strain>
    </source>
</reference>
<dbReference type="RefSeq" id="WP_379876395.1">
    <property type="nucleotide sequence ID" value="NZ_JBHUIP010000011.1"/>
</dbReference>
<evidence type="ECO:0000259" key="13">
    <source>
        <dbReference type="PROSITE" id="PS50885"/>
    </source>
</evidence>
<evidence type="ECO:0000256" key="12">
    <source>
        <dbReference type="ARBA" id="ARBA00023136"/>
    </source>
</evidence>
<comment type="subcellular location">
    <subcellularLocation>
        <location evidence="2">Cell membrane</location>
        <topology evidence="2">Multi-pass membrane protein</topology>
    </subcellularLocation>
</comment>
<dbReference type="EMBL" id="JBHUIP010000011">
    <property type="protein sequence ID" value="MFD2263394.1"/>
    <property type="molecule type" value="Genomic_DNA"/>
</dbReference>
<evidence type="ECO:0000256" key="3">
    <source>
        <dbReference type="ARBA" id="ARBA00012438"/>
    </source>
</evidence>
<evidence type="ECO:0000256" key="5">
    <source>
        <dbReference type="ARBA" id="ARBA00022553"/>
    </source>
</evidence>
<protein>
    <recommendedName>
        <fullName evidence="3">histidine kinase</fullName>
        <ecNumber evidence="3">2.7.13.3</ecNumber>
    </recommendedName>
</protein>
<dbReference type="Pfam" id="PF02743">
    <property type="entry name" value="dCache_1"/>
    <property type="match status" value="1"/>
</dbReference>
<evidence type="ECO:0000256" key="11">
    <source>
        <dbReference type="ARBA" id="ARBA00022989"/>
    </source>
</evidence>
<keyword evidence="5" id="KW-0597">Phosphoprotein</keyword>
<organism evidence="14 15">
    <name type="scientific">Lacibacterium aquatile</name>
    <dbReference type="NCBI Taxonomy" id="1168082"/>
    <lineage>
        <taxon>Bacteria</taxon>
        <taxon>Pseudomonadati</taxon>
        <taxon>Pseudomonadota</taxon>
        <taxon>Alphaproteobacteria</taxon>
        <taxon>Rhodospirillales</taxon>
        <taxon>Rhodospirillaceae</taxon>
    </lineage>
</organism>
<dbReference type="EC" id="2.7.13.3" evidence="3"/>
<accession>A0ABW5DSL4</accession>
<dbReference type="PROSITE" id="PS50885">
    <property type="entry name" value="HAMP"/>
    <property type="match status" value="1"/>
</dbReference>
<evidence type="ECO:0000256" key="10">
    <source>
        <dbReference type="ARBA" id="ARBA00022840"/>
    </source>
</evidence>
<keyword evidence="10" id="KW-0067">ATP-binding</keyword>
<dbReference type="InterPro" id="IPR003660">
    <property type="entry name" value="HAMP_dom"/>
</dbReference>
<dbReference type="SMART" id="SM00911">
    <property type="entry name" value="HWE_HK"/>
    <property type="match status" value="1"/>
</dbReference>
<dbReference type="CDD" id="cd12914">
    <property type="entry name" value="PDC1_DGC_like"/>
    <property type="match status" value="1"/>
</dbReference>
<evidence type="ECO:0000256" key="1">
    <source>
        <dbReference type="ARBA" id="ARBA00000085"/>
    </source>
</evidence>
<evidence type="ECO:0000256" key="7">
    <source>
        <dbReference type="ARBA" id="ARBA00022692"/>
    </source>
</evidence>
<dbReference type="SMART" id="SM00304">
    <property type="entry name" value="HAMP"/>
    <property type="match status" value="1"/>
</dbReference>
<feature type="domain" description="HAMP" evidence="13">
    <location>
        <begin position="288"/>
        <end position="341"/>
    </location>
</feature>
<evidence type="ECO:0000256" key="4">
    <source>
        <dbReference type="ARBA" id="ARBA00022475"/>
    </source>
</evidence>
<comment type="catalytic activity">
    <reaction evidence="1">
        <text>ATP + protein L-histidine = ADP + protein N-phospho-L-histidine.</text>
        <dbReference type="EC" id="2.7.13.3"/>
    </reaction>
</comment>
<keyword evidence="15" id="KW-1185">Reference proteome</keyword>
<dbReference type="Gene3D" id="3.30.450.20">
    <property type="entry name" value="PAS domain"/>
    <property type="match status" value="2"/>
</dbReference>
<keyword evidence="8" id="KW-0547">Nucleotide-binding</keyword>
<keyword evidence="11" id="KW-1133">Transmembrane helix</keyword>
<dbReference type="Gene3D" id="6.10.340.10">
    <property type="match status" value="1"/>
</dbReference>
<sequence length="536" mass="58729">MTLSGLLPLFCVLGYSEYSFRKAREAEVRQLALRNANLAVSEIQRIFEGVQNLLIAVSEVDGVRNFDKNECARYLIRLQPNVPLLAGMMVADTQGHYRCGFNGPDFNLNIGDRSYFQRALDSRRPIVGGYIIDRGMNRPMLPIAMAMRDPKGVATGILVAGLDLDKFGQLIASRSLPEGGSLAVADHNGIVIAREPAGRFVGTRIMDDYLRLLTAPGPGTEDITSQDGTRRVVGYVPIPKDYSGLYVSVGLSQEASYEAVWRTSRVSLALALSSAFLALLATWFTANRAFGRPLKTMMTTIQRWRAGEVDVRTGFSSDTGELGALGGDLDRMMDELQLHQQDRDLLMNELSHRVKNTLATVMALAATSIGRVPEAEKALGEFNGRIQALGKAHDILTQDRWESAEIGELIRTVTAPVGGQETRFIISGPELRIGPRQALAVTMVMHELWTNAAKYGALSVADGSVRIAWRLDESTPDLLHLSWREENGPIVSTPTQTGFGTRLILRGFKRDMEVSLDYLASGVVCKIDIPLAPPPA</sequence>
<keyword evidence="9 14" id="KW-0418">Kinase</keyword>
<dbReference type="InterPro" id="IPR011102">
    <property type="entry name" value="Sig_transdc_His_kinase_HWE"/>
</dbReference>
<comment type="caution">
    <text evidence="14">The sequence shown here is derived from an EMBL/GenBank/DDBJ whole genome shotgun (WGS) entry which is preliminary data.</text>
</comment>
<keyword evidence="6 14" id="KW-0808">Transferase</keyword>
<keyword evidence="12" id="KW-0472">Membrane</keyword>
<proteinExistence type="predicted"/>
<dbReference type="Proteomes" id="UP001597295">
    <property type="component" value="Unassembled WGS sequence"/>
</dbReference>
<evidence type="ECO:0000256" key="6">
    <source>
        <dbReference type="ARBA" id="ARBA00022679"/>
    </source>
</evidence>
<evidence type="ECO:0000256" key="9">
    <source>
        <dbReference type="ARBA" id="ARBA00022777"/>
    </source>
</evidence>
<evidence type="ECO:0000313" key="15">
    <source>
        <dbReference type="Proteomes" id="UP001597295"/>
    </source>
</evidence>
<keyword evidence="7" id="KW-0812">Transmembrane</keyword>
<dbReference type="SUPFAM" id="SSF158472">
    <property type="entry name" value="HAMP domain-like"/>
    <property type="match status" value="1"/>
</dbReference>